<dbReference type="WBParaSite" id="PS1159_v2.g14807.t2">
    <property type="protein sequence ID" value="PS1159_v2.g14807.t2"/>
    <property type="gene ID" value="PS1159_v2.g14807"/>
</dbReference>
<organism evidence="1 2">
    <name type="scientific">Panagrolaimus sp. PS1159</name>
    <dbReference type="NCBI Taxonomy" id="55785"/>
    <lineage>
        <taxon>Eukaryota</taxon>
        <taxon>Metazoa</taxon>
        <taxon>Ecdysozoa</taxon>
        <taxon>Nematoda</taxon>
        <taxon>Chromadorea</taxon>
        <taxon>Rhabditida</taxon>
        <taxon>Tylenchina</taxon>
        <taxon>Panagrolaimomorpha</taxon>
        <taxon>Panagrolaimoidea</taxon>
        <taxon>Panagrolaimidae</taxon>
        <taxon>Panagrolaimus</taxon>
    </lineage>
</organism>
<name>A0AC35F7L6_9BILA</name>
<dbReference type="Proteomes" id="UP000887580">
    <property type="component" value="Unplaced"/>
</dbReference>
<sequence length="171" mass="18600">MDKKLSQPPKFNPMHHIPPPLNPRPQALPQHPHSAHGHPGVHGIIPPPRPSTPGSTHASPFSSSTSAFEMMYSALPSLTETPRQPLTSLTNPLPPPPSAPISQLPLTHRRERLMKRHHTLTSETDTPSGSFDDGGNSSIPPASPKSPGFLEVPDISFTAVQQLELPPHRRR</sequence>
<proteinExistence type="predicted"/>
<accession>A0AC35F7L6</accession>
<protein>
    <submittedName>
        <fullName evidence="2">Uncharacterized protein</fullName>
    </submittedName>
</protein>
<evidence type="ECO:0000313" key="1">
    <source>
        <dbReference type="Proteomes" id="UP000887580"/>
    </source>
</evidence>
<reference evidence="2" key="1">
    <citation type="submission" date="2022-11" db="UniProtKB">
        <authorList>
            <consortium name="WormBaseParasite"/>
        </authorList>
    </citation>
    <scope>IDENTIFICATION</scope>
</reference>
<evidence type="ECO:0000313" key="2">
    <source>
        <dbReference type="WBParaSite" id="PS1159_v2.g14807.t2"/>
    </source>
</evidence>